<keyword evidence="1" id="KW-0143">Chaperone</keyword>
<dbReference type="Pfam" id="PF12339">
    <property type="entry name" value="DNAJ_related"/>
    <property type="match status" value="1"/>
</dbReference>
<dbReference type="Pfam" id="PF00226">
    <property type="entry name" value="DnaJ"/>
    <property type="match status" value="1"/>
</dbReference>
<dbReference type="OrthoDB" id="581986at2"/>
<gene>
    <name evidence="3" type="ORF">SAMN04488244_10692</name>
</gene>
<name>A0A1H5WWD8_9VIBR</name>
<dbReference type="InterPro" id="IPR021059">
    <property type="entry name" value="DnaJ-related_N"/>
</dbReference>
<proteinExistence type="predicted"/>
<dbReference type="InterPro" id="IPR036869">
    <property type="entry name" value="J_dom_sf"/>
</dbReference>
<organism evidence="3 4">
    <name type="scientific">Vibrio hangzhouensis</name>
    <dbReference type="NCBI Taxonomy" id="462991"/>
    <lineage>
        <taxon>Bacteria</taxon>
        <taxon>Pseudomonadati</taxon>
        <taxon>Pseudomonadota</taxon>
        <taxon>Gammaproteobacteria</taxon>
        <taxon>Vibrionales</taxon>
        <taxon>Vibrionaceae</taxon>
        <taxon>Vibrio</taxon>
    </lineage>
</organism>
<evidence type="ECO:0000259" key="2">
    <source>
        <dbReference type="PROSITE" id="PS50076"/>
    </source>
</evidence>
<dbReference type="SUPFAM" id="SSF46565">
    <property type="entry name" value="Chaperone J-domain"/>
    <property type="match status" value="1"/>
</dbReference>
<dbReference type="AlphaFoldDB" id="A0A1H5WWD8"/>
<keyword evidence="4" id="KW-1185">Reference proteome</keyword>
<dbReference type="Proteomes" id="UP000236721">
    <property type="component" value="Unassembled WGS sequence"/>
</dbReference>
<dbReference type="RefSeq" id="WP_103879844.1">
    <property type="nucleotide sequence ID" value="NZ_FNVG01000006.1"/>
</dbReference>
<dbReference type="CDD" id="cd06257">
    <property type="entry name" value="DnaJ"/>
    <property type="match status" value="1"/>
</dbReference>
<evidence type="ECO:0000256" key="1">
    <source>
        <dbReference type="ARBA" id="ARBA00023186"/>
    </source>
</evidence>
<protein>
    <submittedName>
        <fullName evidence="3">DnaJ domain-containing protein</fullName>
    </submittedName>
</protein>
<dbReference type="SMART" id="SM00271">
    <property type="entry name" value="DnaJ"/>
    <property type="match status" value="1"/>
</dbReference>
<dbReference type="Gene3D" id="1.10.287.110">
    <property type="entry name" value="DnaJ domain"/>
    <property type="match status" value="1"/>
</dbReference>
<sequence>MRENITQSLNARQHTENPLLWSVLQQVEHFPGGLKIHTLSSRLAEAGLMPELDTQPEKALFKRNFLLMNALFQLQELLIPEKWLQVEAMDIRLFPFDASMHRVSKADPLREYYLDWTHYEAESGEVKRLLEEFWQRYQHYVGVSKVTMSRIAALKCFELDEWATQKEVRQAWRRLALKWHPDREGGDAEKFRQYCEAWSLLKQE</sequence>
<evidence type="ECO:0000313" key="3">
    <source>
        <dbReference type="EMBL" id="SEG03500.1"/>
    </source>
</evidence>
<evidence type="ECO:0000313" key="4">
    <source>
        <dbReference type="Proteomes" id="UP000236721"/>
    </source>
</evidence>
<reference evidence="4" key="1">
    <citation type="submission" date="2016-10" db="EMBL/GenBank/DDBJ databases">
        <authorList>
            <person name="Varghese N."/>
            <person name="Submissions S."/>
        </authorList>
    </citation>
    <scope>NUCLEOTIDE SEQUENCE [LARGE SCALE GENOMIC DNA]</scope>
    <source>
        <strain evidence="4">CGMCC 1.7062</strain>
    </source>
</reference>
<accession>A0A1H5WWD8</accession>
<feature type="domain" description="J" evidence="2">
    <location>
        <begin position="136"/>
        <end position="204"/>
    </location>
</feature>
<dbReference type="EMBL" id="FNVG01000006">
    <property type="protein sequence ID" value="SEG03500.1"/>
    <property type="molecule type" value="Genomic_DNA"/>
</dbReference>
<dbReference type="PROSITE" id="PS50076">
    <property type="entry name" value="DNAJ_2"/>
    <property type="match status" value="1"/>
</dbReference>
<dbReference type="InterPro" id="IPR001623">
    <property type="entry name" value="DnaJ_domain"/>
</dbReference>